<dbReference type="Proteomes" id="UP000218231">
    <property type="component" value="Unassembled WGS sequence"/>
</dbReference>
<dbReference type="Pfam" id="PF00026">
    <property type="entry name" value="Asp"/>
    <property type="match status" value="1"/>
</dbReference>
<evidence type="ECO:0000313" key="4">
    <source>
        <dbReference type="EMBL" id="PAV86334.1"/>
    </source>
</evidence>
<dbReference type="PRINTS" id="PR00792">
    <property type="entry name" value="PEPSIN"/>
</dbReference>
<feature type="domain" description="Peptidase A1" evidence="3">
    <location>
        <begin position="72"/>
        <end position="364"/>
    </location>
</feature>
<dbReference type="PROSITE" id="PS51767">
    <property type="entry name" value="PEPTIDASE_A1"/>
    <property type="match status" value="1"/>
</dbReference>
<keyword evidence="5" id="KW-1185">Reference proteome</keyword>
<dbReference type="InterPro" id="IPR033121">
    <property type="entry name" value="PEPTIDASE_A1"/>
</dbReference>
<comment type="similarity">
    <text evidence="1">Belongs to the peptidase A1 family.</text>
</comment>
<proteinExistence type="inferred from homology"/>
<dbReference type="AlphaFoldDB" id="A0A2A2LJH1"/>
<evidence type="ECO:0000313" key="5">
    <source>
        <dbReference type="Proteomes" id="UP000218231"/>
    </source>
</evidence>
<dbReference type="STRING" id="2018661.A0A2A2LJH1"/>
<dbReference type="InterPro" id="IPR034164">
    <property type="entry name" value="Pepsin-like_dom"/>
</dbReference>
<dbReference type="PANTHER" id="PTHR47966">
    <property type="entry name" value="BETA-SITE APP-CLEAVING ENZYME, ISOFORM A-RELATED"/>
    <property type="match status" value="1"/>
</dbReference>
<evidence type="ECO:0000256" key="2">
    <source>
        <dbReference type="SAM" id="SignalP"/>
    </source>
</evidence>
<dbReference type="EMBL" id="LIAE01006680">
    <property type="protein sequence ID" value="PAV86334.1"/>
    <property type="molecule type" value="Genomic_DNA"/>
</dbReference>
<name>A0A2A2LJH1_9BILA</name>
<accession>A0A2A2LJH1</accession>
<gene>
    <name evidence="4" type="ORF">WR25_14654</name>
</gene>
<keyword evidence="2" id="KW-0732">Signal</keyword>
<dbReference type="Gene3D" id="2.40.70.10">
    <property type="entry name" value="Acid Proteases"/>
    <property type="match status" value="2"/>
</dbReference>
<evidence type="ECO:0000259" key="3">
    <source>
        <dbReference type="PROSITE" id="PS51767"/>
    </source>
</evidence>
<dbReference type="CDD" id="cd05471">
    <property type="entry name" value="pepsin_like"/>
    <property type="match status" value="1"/>
</dbReference>
<dbReference type="GO" id="GO:0006508">
    <property type="term" value="P:proteolysis"/>
    <property type="evidence" value="ECO:0007669"/>
    <property type="project" value="InterPro"/>
</dbReference>
<organism evidence="4 5">
    <name type="scientific">Diploscapter pachys</name>
    <dbReference type="NCBI Taxonomy" id="2018661"/>
    <lineage>
        <taxon>Eukaryota</taxon>
        <taxon>Metazoa</taxon>
        <taxon>Ecdysozoa</taxon>
        <taxon>Nematoda</taxon>
        <taxon>Chromadorea</taxon>
        <taxon>Rhabditida</taxon>
        <taxon>Rhabditina</taxon>
        <taxon>Rhabditomorpha</taxon>
        <taxon>Rhabditoidea</taxon>
        <taxon>Rhabditidae</taxon>
        <taxon>Diploscapter</taxon>
    </lineage>
</organism>
<feature type="signal peptide" evidence="2">
    <location>
        <begin position="1"/>
        <end position="16"/>
    </location>
</feature>
<evidence type="ECO:0000256" key="1">
    <source>
        <dbReference type="ARBA" id="ARBA00007447"/>
    </source>
</evidence>
<dbReference type="PANTHER" id="PTHR47966:SF45">
    <property type="entry name" value="PEPTIDASE A1 DOMAIN-CONTAINING PROTEIN"/>
    <property type="match status" value="1"/>
</dbReference>
<dbReference type="OrthoDB" id="771136at2759"/>
<reference evidence="4 5" key="1">
    <citation type="journal article" date="2017" name="Curr. Biol.">
        <title>Genome architecture and evolution of a unichromosomal asexual nematode.</title>
        <authorList>
            <person name="Fradin H."/>
            <person name="Zegar C."/>
            <person name="Gutwein M."/>
            <person name="Lucas J."/>
            <person name="Kovtun M."/>
            <person name="Corcoran D."/>
            <person name="Baugh L.R."/>
            <person name="Kiontke K."/>
            <person name="Gunsalus K."/>
            <person name="Fitch D.H."/>
            <person name="Piano F."/>
        </authorList>
    </citation>
    <scope>NUCLEOTIDE SEQUENCE [LARGE SCALE GENOMIC DNA]</scope>
    <source>
        <strain evidence="4">PF1309</strain>
    </source>
</reference>
<protein>
    <recommendedName>
        <fullName evidence="3">Peptidase A1 domain-containing protein</fullName>
    </recommendedName>
</protein>
<feature type="chain" id="PRO_5012087447" description="Peptidase A1 domain-containing protein" evidence="2">
    <location>
        <begin position="17"/>
        <end position="364"/>
    </location>
</feature>
<sequence>MKFLTIFLSFVTFCQPIVIKTPLIWKRSQLIELLSHDEWHEHHEEYFISKISWPRFNSVITQHATDYSDVEYFANITIGTPQQHFLITLDTASSNLVVCGISCTNCGDKQKFDNASSSTFVHDGRPWNMPFGRDHAKGVQGNDTMRFGSEGSQQLVVPRTIVDIADYIPKSFLNYKNDGVVGLAFTSISVNGVLPPLINAINQGLLDQPLFTVYLEHRGLADNVYGGLYTYGGIDTENCAEDIAYQPLSSASFYQFQVLGLALGSYSIRRQYQAISSTASGFIGGPKTITNALASAAGAKYDEDGDLYWIDCDAHPAELEITIGPNTYYVEPVNMMIRTNATNNQCLFALFEFESGGFGPSWVS</sequence>
<comment type="caution">
    <text evidence="4">The sequence shown here is derived from an EMBL/GenBank/DDBJ whole genome shotgun (WGS) entry which is preliminary data.</text>
</comment>
<dbReference type="SUPFAM" id="SSF50630">
    <property type="entry name" value="Acid proteases"/>
    <property type="match status" value="1"/>
</dbReference>
<dbReference type="InterPro" id="IPR021109">
    <property type="entry name" value="Peptidase_aspartic_dom_sf"/>
</dbReference>
<dbReference type="InterPro" id="IPR001461">
    <property type="entry name" value="Aspartic_peptidase_A1"/>
</dbReference>
<dbReference type="GO" id="GO:0005764">
    <property type="term" value="C:lysosome"/>
    <property type="evidence" value="ECO:0007669"/>
    <property type="project" value="TreeGrafter"/>
</dbReference>
<dbReference type="GO" id="GO:0004190">
    <property type="term" value="F:aspartic-type endopeptidase activity"/>
    <property type="evidence" value="ECO:0007669"/>
    <property type="project" value="InterPro"/>
</dbReference>